<comment type="caution">
    <text evidence="4">The sequence shown here is derived from an EMBL/GenBank/DDBJ whole genome shotgun (WGS) entry which is preliminary data.</text>
</comment>
<protein>
    <recommendedName>
        <fullName evidence="1">Copper chaperone CopZ</fullName>
    </recommendedName>
</protein>
<dbReference type="Proteomes" id="UP000052946">
    <property type="component" value="Unassembled WGS sequence"/>
</dbReference>
<gene>
    <name evidence="4" type="ORF">OPHB3_2532</name>
</gene>
<name>A0A0U9H7W2_9BACI</name>
<evidence type="ECO:0000256" key="1">
    <source>
        <dbReference type="ARBA" id="ARBA00015313"/>
    </source>
</evidence>
<dbReference type="CDD" id="cd00371">
    <property type="entry name" value="HMA"/>
    <property type="match status" value="1"/>
</dbReference>
<dbReference type="GO" id="GO:0046872">
    <property type="term" value="F:metal ion binding"/>
    <property type="evidence" value="ECO:0007669"/>
    <property type="project" value="UniProtKB-KW"/>
</dbReference>
<reference evidence="5" key="1">
    <citation type="submission" date="2015-07" db="EMBL/GenBank/DDBJ databases">
        <title>Draft Genome Sequence of Oceanobacillus picturae Heshi-B3 that Was Isolated from Fermented Rice Bran with Aging Salted Mackerel, Which Was Named Heshiko as Traditional Fermented Seafood in Japan.</title>
        <authorList>
            <person name="Akuzawa S."/>
            <person name="Nakagawa J."/>
            <person name="Kanekatsu T."/>
            <person name="Kanesaki Y."/>
            <person name="Suzuki T."/>
        </authorList>
    </citation>
    <scope>NUCLEOTIDE SEQUENCE [LARGE SCALE GENOMIC DNA]</scope>
    <source>
        <strain evidence="5">Heshi-B3</strain>
    </source>
</reference>
<evidence type="ECO:0000313" key="4">
    <source>
        <dbReference type="EMBL" id="GAQ18591.1"/>
    </source>
</evidence>
<dbReference type="Gene3D" id="3.30.70.100">
    <property type="match status" value="1"/>
</dbReference>
<dbReference type="PROSITE" id="PS50846">
    <property type="entry name" value="HMA_2"/>
    <property type="match status" value="1"/>
</dbReference>
<dbReference type="AlphaFoldDB" id="A0A0U9H7W2"/>
<reference evidence="4 5" key="2">
    <citation type="journal article" date="2016" name="Genome Announc.">
        <title>Draft Genome Sequence of Oceanobacillus picturae Heshi-B3, Isolated from Fermented Rice Bran in a Traditional Japanese Seafood Dish.</title>
        <authorList>
            <person name="Akuzawa S."/>
            <person name="Nagaoka J."/>
            <person name="Kanekatsu M."/>
            <person name="Kanesaki Y."/>
            <person name="Suzuki T."/>
        </authorList>
    </citation>
    <scope>NUCLEOTIDE SEQUENCE [LARGE SCALE GENOMIC DNA]</scope>
    <source>
        <strain evidence="4 5">Heshi-B3</strain>
    </source>
</reference>
<evidence type="ECO:0000313" key="5">
    <source>
        <dbReference type="Proteomes" id="UP000052946"/>
    </source>
</evidence>
<dbReference type="OrthoDB" id="9813965at2"/>
<evidence type="ECO:0000256" key="2">
    <source>
        <dbReference type="ARBA" id="ARBA00022723"/>
    </source>
</evidence>
<dbReference type="InterPro" id="IPR036163">
    <property type="entry name" value="HMA_dom_sf"/>
</dbReference>
<proteinExistence type="predicted"/>
<keyword evidence="2" id="KW-0479">Metal-binding</keyword>
<accession>A0A0U9H7W2</accession>
<dbReference type="RefSeq" id="WP_058950546.1">
    <property type="nucleotide sequence ID" value="NZ_BBXV01000029.1"/>
</dbReference>
<dbReference type="Pfam" id="PF00403">
    <property type="entry name" value="HMA"/>
    <property type="match status" value="1"/>
</dbReference>
<evidence type="ECO:0000259" key="3">
    <source>
        <dbReference type="PROSITE" id="PS50846"/>
    </source>
</evidence>
<dbReference type="PANTHER" id="PTHR46594">
    <property type="entry name" value="P-TYPE CATION-TRANSPORTING ATPASE"/>
    <property type="match status" value="1"/>
</dbReference>
<dbReference type="EMBL" id="BBXV01000029">
    <property type="protein sequence ID" value="GAQ18591.1"/>
    <property type="molecule type" value="Genomic_DNA"/>
</dbReference>
<dbReference type="SUPFAM" id="SSF55008">
    <property type="entry name" value="HMA, heavy metal-associated domain"/>
    <property type="match status" value="1"/>
</dbReference>
<dbReference type="PANTHER" id="PTHR46594:SF4">
    <property type="entry name" value="P-TYPE CATION-TRANSPORTING ATPASE"/>
    <property type="match status" value="1"/>
</dbReference>
<dbReference type="InterPro" id="IPR006121">
    <property type="entry name" value="HMA_dom"/>
</dbReference>
<sequence length="68" mass="7461">MQATLEVQGMTCENCETKVKQTVESFNGVTGVEVHINTGSVDVIYDEAEVKLSELRQAVEAKGYRVVV</sequence>
<organism evidence="4 5">
    <name type="scientific">Oceanobacillus picturae</name>
    <dbReference type="NCBI Taxonomy" id="171693"/>
    <lineage>
        <taxon>Bacteria</taxon>
        <taxon>Bacillati</taxon>
        <taxon>Bacillota</taxon>
        <taxon>Bacilli</taxon>
        <taxon>Bacillales</taxon>
        <taxon>Bacillaceae</taxon>
        <taxon>Oceanobacillus</taxon>
    </lineage>
</organism>
<feature type="domain" description="HMA" evidence="3">
    <location>
        <begin position="1"/>
        <end position="67"/>
    </location>
</feature>
<dbReference type="FunFam" id="3.30.70.100:FF:000001">
    <property type="entry name" value="ATPase copper transporting beta"/>
    <property type="match status" value="1"/>
</dbReference>